<dbReference type="OrthoDB" id="372226at2759"/>
<keyword evidence="1" id="KW-1133">Transmembrane helix</keyword>
<dbReference type="EMBL" id="LT594595">
    <property type="protein sequence ID" value="SCQ16744.1"/>
    <property type="molecule type" value="Genomic_DNA"/>
</dbReference>
<reference evidence="2 3" key="1">
    <citation type="submission" date="2016-06" db="EMBL/GenBank/DDBJ databases">
        <authorList>
            <consortium name="Pathogen Informatics"/>
        </authorList>
    </citation>
    <scope>NUCLEOTIDE SEQUENCE [LARGE SCALE GENOMIC DNA]</scope>
    <source>
        <strain evidence="2">PocGH01</strain>
    </source>
</reference>
<keyword evidence="1" id="KW-0812">Transmembrane</keyword>
<keyword evidence="3" id="KW-1185">Reference proteome</keyword>
<organism evidence="2 3">
    <name type="scientific">Plasmodium ovale</name>
    <name type="common">malaria parasite P. ovale</name>
    <dbReference type="NCBI Taxonomy" id="36330"/>
    <lineage>
        <taxon>Eukaryota</taxon>
        <taxon>Sar</taxon>
        <taxon>Alveolata</taxon>
        <taxon>Apicomplexa</taxon>
        <taxon>Aconoidasida</taxon>
        <taxon>Haemosporida</taxon>
        <taxon>Plasmodiidae</taxon>
        <taxon>Plasmodium</taxon>
        <taxon>Plasmodium (Plasmodium)</taxon>
    </lineage>
</organism>
<dbReference type="VEuPathDB" id="PlasmoDB:PocGH01_14018300"/>
<accession>A0A1D3U9H5</accession>
<dbReference type="VEuPathDB" id="PlasmoDB:POWCR01_140013000"/>
<sequence length="149" mass="17337">MKKHMVIFYLLVIISGHFFMVDAVRKRGLTRNLKRGTTSHGNNEDKQGKKNLLNFEIMKNQNDLSNIQLKSSTFFNILASTRLMQNSGGAMSQEPIYRYIHNVHEHNENNGAVLVFLLFAILIFSVLFFIFYFIFRHHVKHVKFMNSAG</sequence>
<name>A0A1D3U9H5_PLAOA</name>
<proteinExistence type="predicted"/>
<evidence type="ECO:0000313" key="3">
    <source>
        <dbReference type="Proteomes" id="UP000242942"/>
    </source>
</evidence>
<keyword evidence="1" id="KW-0472">Membrane</keyword>
<protein>
    <submittedName>
        <fullName evidence="2">Uncharacterized protein</fullName>
    </submittedName>
</protein>
<dbReference type="AlphaFoldDB" id="A0A1D3U9H5"/>
<evidence type="ECO:0000256" key="1">
    <source>
        <dbReference type="SAM" id="Phobius"/>
    </source>
</evidence>
<gene>
    <name evidence="2" type="primary">PocGH01_14018300</name>
    <name evidence="2" type="ORF">POCGH01_14018300</name>
</gene>
<evidence type="ECO:0000313" key="2">
    <source>
        <dbReference type="EMBL" id="SCQ16744.1"/>
    </source>
</evidence>
<feature type="transmembrane region" description="Helical" evidence="1">
    <location>
        <begin position="6"/>
        <end position="24"/>
    </location>
</feature>
<feature type="transmembrane region" description="Helical" evidence="1">
    <location>
        <begin position="112"/>
        <end position="135"/>
    </location>
</feature>
<dbReference type="Proteomes" id="UP000242942">
    <property type="component" value="Chromosome 14"/>
</dbReference>